<evidence type="ECO:0000313" key="2">
    <source>
        <dbReference type="Proteomes" id="UP000037210"/>
    </source>
</evidence>
<dbReference type="Proteomes" id="UP000037210">
    <property type="component" value="Unassembled WGS sequence"/>
</dbReference>
<organism evidence="1 2">
    <name type="scientific">miscellaneous Crenarchaeota group-15 archaeon DG-45</name>
    <dbReference type="NCBI Taxonomy" id="1685127"/>
    <lineage>
        <taxon>Archaea</taxon>
        <taxon>Candidatus Bathyarchaeota</taxon>
        <taxon>MCG-15</taxon>
    </lineage>
</organism>
<comment type="caution">
    <text evidence="1">The sequence shown here is derived from an EMBL/GenBank/DDBJ whole genome shotgun (WGS) entry which is preliminary data.</text>
</comment>
<proteinExistence type="predicted"/>
<accession>A0A0M0BS56</accession>
<protein>
    <submittedName>
        <fullName evidence="1">Uncharacterized protein</fullName>
    </submittedName>
</protein>
<dbReference type="AlphaFoldDB" id="A0A0M0BS56"/>
<gene>
    <name evidence="1" type="ORF">AC482_02065</name>
</gene>
<sequence>MLGDFLVEKYGFKRIEEAEHKVSHLREIFPIDRGKILFEEEADAPIVSEEVERKYSSLKIFEGNYLEAKIMVYVLGEIIHIENIVEVSEAERYRVHSAEYQMIKLVSESGYALQQFIERLNVDLGLQITLKEWSFHRG</sequence>
<dbReference type="EMBL" id="LFWZ01000014">
    <property type="protein sequence ID" value="KON31051.1"/>
    <property type="molecule type" value="Genomic_DNA"/>
</dbReference>
<evidence type="ECO:0000313" key="1">
    <source>
        <dbReference type="EMBL" id="KON31051.1"/>
    </source>
</evidence>
<reference evidence="1 2" key="1">
    <citation type="submission" date="2015-06" db="EMBL/GenBank/DDBJ databases">
        <title>New insights into the roles of widespread benthic archaea in carbon and nitrogen cycling.</title>
        <authorList>
            <person name="Lazar C.S."/>
            <person name="Baker B.J."/>
            <person name="Seitz K.W."/>
            <person name="Hyde A.S."/>
            <person name="Dick G.J."/>
            <person name="Hinrichs K.-U."/>
            <person name="Teske A.P."/>
        </authorList>
    </citation>
    <scope>NUCLEOTIDE SEQUENCE [LARGE SCALE GENOMIC DNA]</scope>
    <source>
        <strain evidence="1">DG-45</strain>
    </source>
</reference>
<name>A0A0M0BS56_9ARCH</name>